<comment type="caution">
    <text evidence="14">The sequence shown here is derived from an EMBL/GenBank/DDBJ whole genome shotgun (WGS) entry which is preliminary data.</text>
</comment>
<evidence type="ECO:0000256" key="5">
    <source>
        <dbReference type="ARBA" id="ARBA00022618"/>
    </source>
</evidence>
<evidence type="ECO:0000313" key="15">
    <source>
        <dbReference type="Proteomes" id="UP001204833"/>
    </source>
</evidence>
<keyword evidence="15" id="KW-1185">Reference proteome</keyword>
<protein>
    <recommendedName>
        <fullName evidence="11">Kinetochore protein SPC25</fullName>
    </recommendedName>
</protein>
<keyword evidence="6 11" id="KW-0498">Mitosis</keyword>
<dbReference type="GO" id="GO:0031262">
    <property type="term" value="C:Ndc80 complex"/>
    <property type="evidence" value="ECO:0007669"/>
    <property type="project" value="InterPro"/>
</dbReference>
<evidence type="ECO:0000256" key="4">
    <source>
        <dbReference type="ARBA" id="ARBA00022454"/>
    </source>
</evidence>
<evidence type="ECO:0000256" key="12">
    <source>
        <dbReference type="SAM" id="MobiDB-lite"/>
    </source>
</evidence>
<keyword evidence="10 11" id="KW-0137">Centromere</keyword>
<dbReference type="EMBL" id="JAIHNG010000064">
    <property type="protein sequence ID" value="KAI5962894.1"/>
    <property type="molecule type" value="Genomic_DNA"/>
</dbReference>
<evidence type="ECO:0000256" key="9">
    <source>
        <dbReference type="ARBA" id="ARBA00023306"/>
    </source>
</evidence>
<dbReference type="PANTHER" id="PTHR14281">
    <property type="entry name" value="KINETOCHORE PROTEIN SPC25-RELATED"/>
    <property type="match status" value="1"/>
</dbReference>
<dbReference type="GO" id="GO:0005634">
    <property type="term" value="C:nucleus"/>
    <property type="evidence" value="ECO:0007669"/>
    <property type="project" value="UniProtKB-SubCell"/>
</dbReference>
<reference evidence="14 15" key="1">
    <citation type="journal article" date="2022" name="DNA Res.">
        <title>Genome analysis of five recently described species of the CUG-Ser clade uncovers Candida theae as a new hybrid lineage with pathogenic potential in the Candida parapsilosis species complex.</title>
        <authorList>
            <person name="Mixao V."/>
            <person name="Del Olmo V."/>
            <person name="Hegedusova E."/>
            <person name="Saus E."/>
            <person name="Pryszcz L."/>
            <person name="Cillingova A."/>
            <person name="Nosek J."/>
            <person name="Gabaldon T."/>
        </authorList>
    </citation>
    <scope>NUCLEOTIDE SEQUENCE [LARGE SCALE GENOMIC DNA]</scope>
    <source>
        <strain evidence="14 15">CBS 12239</strain>
    </source>
</reference>
<evidence type="ECO:0000256" key="3">
    <source>
        <dbReference type="ARBA" id="ARBA00011562"/>
    </source>
</evidence>
<organism evidence="14 15">
    <name type="scientific">Candida theae</name>
    <dbReference type="NCBI Taxonomy" id="1198502"/>
    <lineage>
        <taxon>Eukaryota</taxon>
        <taxon>Fungi</taxon>
        <taxon>Dikarya</taxon>
        <taxon>Ascomycota</taxon>
        <taxon>Saccharomycotina</taxon>
        <taxon>Pichiomycetes</taxon>
        <taxon>Debaryomycetaceae</taxon>
        <taxon>Candida/Lodderomyces clade</taxon>
        <taxon>Candida</taxon>
    </lineage>
</organism>
<gene>
    <name evidence="14" type="ORF">KGF57_001333</name>
</gene>
<feature type="region of interest" description="Disordered" evidence="12">
    <location>
        <begin position="74"/>
        <end position="106"/>
    </location>
</feature>
<name>A0AAD5BHA3_9ASCO</name>
<dbReference type="CDD" id="cd23784">
    <property type="entry name" value="RWD_Spc25"/>
    <property type="match status" value="1"/>
</dbReference>
<evidence type="ECO:0000313" key="14">
    <source>
        <dbReference type="EMBL" id="KAI5962894.1"/>
    </source>
</evidence>
<keyword evidence="8" id="KW-0175">Coiled coil</keyword>
<dbReference type="InterPro" id="IPR013255">
    <property type="entry name" value="Spc25_C"/>
</dbReference>
<evidence type="ECO:0000256" key="7">
    <source>
        <dbReference type="ARBA" id="ARBA00022838"/>
    </source>
</evidence>
<dbReference type="InterPro" id="IPR045143">
    <property type="entry name" value="Spc25"/>
</dbReference>
<feature type="domain" description="Chromosome segregation protein Spc25 C-terminal" evidence="13">
    <location>
        <begin position="167"/>
        <end position="236"/>
    </location>
</feature>
<evidence type="ECO:0000259" key="13">
    <source>
        <dbReference type="Pfam" id="PF08234"/>
    </source>
</evidence>
<evidence type="ECO:0000256" key="2">
    <source>
        <dbReference type="ARBA" id="ARBA00006379"/>
    </source>
</evidence>
<keyword evidence="7 11" id="KW-0995">Kinetochore</keyword>
<dbReference type="Proteomes" id="UP001204833">
    <property type="component" value="Unassembled WGS sequence"/>
</dbReference>
<dbReference type="Gene3D" id="3.30.457.50">
    <property type="entry name" value="Chromosome segregation protein Spc25"/>
    <property type="match status" value="1"/>
</dbReference>
<keyword evidence="9 11" id="KW-0131">Cell cycle</keyword>
<comment type="similarity">
    <text evidence="2 11">Belongs to the SPC25 family.</text>
</comment>
<dbReference type="Pfam" id="PF08234">
    <property type="entry name" value="Spindle_Spc25"/>
    <property type="match status" value="1"/>
</dbReference>
<sequence length="242" mass="28117">MTTENKIDSACEGLQNRFMEFDSLKVELDQFLEGLDNALTNKQADFSHQKHVHQQQTIERKGVNDQLRKQISNLSSKETSKQQQVTDAMRSLKENEEKVVKDNQERNQLQEAVKEVEDEIKKLNQQAAKIHDELRSSNEAFEERMQSHLEVELVYGLFTGLRIEPIDDTQIKLGFFNLDPNNLERNFSVVVDVAGENYQIGETNPPLSREFLENAQLELNRHGRLSRFLKQVWSQFDLLASR</sequence>
<comment type="function">
    <text evidence="1 11">Acts as a component of the essential kinetochore-associated NDC80 complex, which is required for chromosome segregation and spindle checkpoint activity.</text>
</comment>
<dbReference type="GO" id="GO:0051301">
    <property type="term" value="P:cell division"/>
    <property type="evidence" value="ECO:0007669"/>
    <property type="project" value="UniProtKB-UniRule"/>
</dbReference>
<feature type="compositionally biased region" description="Basic and acidic residues" evidence="12">
    <location>
        <begin position="90"/>
        <end position="105"/>
    </location>
</feature>
<keyword evidence="5 11" id="KW-0132">Cell division</keyword>
<evidence type="ECO:0000256" key="8">
    <source>
        <dbReference type="ARBA" id="ARBA00023054"/>
    </source>
</evidence>
<dbReference type="RefSeq" id="XP_051610147.1">
    <property type="nucleotide sequence ID" value="XM_051750528.1"/>
</dbReference>
<evidence type="ECO:0000256" key="6">
    <source>
        <dbReference type="ARBA" id="ARBA00022776"/>
    </source>
</evidence>
<comment type="subunit">
    <text evidence="3">Component of the NDC80 complex, which consists of NDC80, NUF2, SPC24 and SPC25.</text>
</comment>
<keyword evidence="11" id="KW-0539">Nucleus</keyword>
<evidence type="ECO:0000256" key="10">
    <source>
        <dbReference type="ARBA" id="ARBA00023328"/>
    </source>
</evidence>
<comment type="subcellular location">
    <subcellularLocation>
        <location evidence="11">Nucleus</location>
    </subcellularLocation>
    <subcellularLocation>
        <location evidence="11">Chromosome</location>
        <location evidence="11">Centromere</location>
        <location evidence="11">Kinetochore</location>
    </subcellularLocation>
</comment>
<dbReference type="AlphaFoldDB" id="A0AAD5BHA3"/>
<feature type="compositionally biased region" description="Polar residues" evidence="12">
    <location>
        <begin position="74"/>
        <end position="86"/>
    </location>
</feature>
<dbReference type="GeneID" id="76149392"/>
<evidence type="ECO:0000256" key="1">
    <source>
        <dbReference type="ARBA" id="ARBA00002772"/>
    </source>
</evidence>
<dbReference type="GO" id="GO:0007059">
    <property type="term" value="P:chromosome segregation"/>
    <property type="evidence" value="ECO:0007669"/>
    <property type="project" value="InterPro"/>
</dbReference>
<dbReference type="PANTHER" id="PTHR14281:SF0">
    <property type="entry name" value="KINETOCHORE PROTEIN SPC25"/>
    <property type="match status" value="1"/>
</dbReference>
<evidence type="ECO:0000256" key="11">
    <source>
        <dbReference type="RuleBase" id="RU367150"/>
    </source>
</evidence>
<accession>A0AAD5BHA3</accession>
<proteinExistence type="inferred from homology"/>
<keyword evidence="4 11" id="KW-0158">Chromosome</keyword>